<protein>
    <submittedName>
        <fullName evidence="2">Uncharacterized protein</fullName>
    </submittedName>
</protein>
<reference evidence="2 3" key="1">
    <citation type="journal article" date="2013" name="PLoS Genet.">
        <title>The genome and development-dependent transcriptomes of Pyronema confluens: a window into fungal evolution.</title>
        <authorList>
            <person name="Traeger S."/>
            <person name="Altegoer F."/>
            <person name="Freitag M."/>
            <person name="Gabaldon T."/>
            <person name="Kempken F."/>
            <person name="Kumar A."/>
            <person name="Marcet-Houben M."/>
            <person name="Poggeler S."/>
            <person name="Stajich J.E."/>
            <person name="Nowrousian M."/>
        </authorList>
    </citation>
    <scope>NUCLEOTIDE SEQUENCE [LARGE SCALE GENOMIC DNA]</scope>
    <source>
        <strain evidence="3">CBS 100304</strain>
        <tissue evidence="2">Vegetative mycelium</tissue>
    </source>
</reference>
<accession>U4LM19</accession>
<sequence>MGEAKGRHHPGSIERPREMARGRPASQRRGPFQTGSQNTAEVPEAAA</sequence>
<evidence type="ECO:0000256" key="1">
    <source>
        <dbReference type="SAM" id="MobiDB-lite"/>
    </source>
</evidence>
<evidence type="ECO:0000313" key="2">
    <source>
        <dbReference type="EMBL" id="CCX33189.1"/>
    </source>
</evidence>
<proteinExistence type="predicted"/>
<dbReference type="Proteomes" id="UP000018144">
    <property type="component" value="Unassembled WGS sequence"/>
</dbReference>
<name>U4LM19_PYROM</name>
<dbReference type="AlphaFoldDB" id="U4LM19"/>
<gene>
    <name evidence="2" type="ORF">PCON_14229</name>
</gene>
<evidence type="ECO:0000313" key="3">
    <source>
        <dbReference type="Proteomes" id="UP000018144"/>
    </source>
</evidence>
<feature type="compositionally biased region" description="Basic residues" evidence="1">
    <location>
        <begin position="1"/>
        <end position="10"/>
    </location>
</feature>
<feature type="compositionally biased region" description="Basic and acidic residues" evidence="1">
    <location>
        <begin position="11"/>
        <end position="21"/>
    </location>
</feature>
<organism evidence="2 3">
    <name type="scientific">Pyronema omphalodes (strain CBS 100304)</name>
    <name type="common">Pyronema confluens</name>
    <dbReference type="NCBI Taxonomy" id="1076935"/>
    <lineage>
        <taxon>Eukaryota</taxon>
        <taxon>Fungi</taxon>
        <taxon>Dikarya</taxon>
        <taxon>Ascomycota</taxon>
        <taxon>Pezizomycotina</taxon>
        <taxon>Pezizomycetes</taxon>
        <taxon>Pezizales</taxon>
        <taxon>Pyronemataceae</taxon>
        <taxon>Pyronema</taxon>
    </lineage>
</organism>
<feature type="region of interest" description="Disordered" evidence="1">
    <location>
        <begin position="1"/>
        <end position="47"/>
    </location>
</feature>
<keyword evidence="3" id="KW-1185">Reference proteome</keyword>
<dbReference type="EMBL" id="HF936032">
    <property type="protein sequence ID" value="CCX33189.1"/>
    <property type="molecule type" value="Genomic_DNA"/>
</dbReference>